<accession>A0A225WSP6</accession>
<feature type="domain" description="Integrase catalytic" evidence="1">
    <location>
        <begin position="1"/>
        <end position="152"/>
    </location>
</feature>
<name>A0A225WSP6_9STRA</name>
<dbReference type="Gene3D" id="3.30.420.10">
    <property type="entry name" value="Ribonuclease H-like superfamily/Ribonuclease H"/>
    <property type="match status" value="1"/>
</dbReference>
<reference evidence="3" key="1">
    <citation type="submission" date="2017-03" db="EMBL/GenBank/DDBJ databases">
        <title>Phytopthora megakarya and P. palmivora, two closely related causual agents of cacao black pod achieved similar genome size and gene model numbers by different mechanisms.</title>
        <authorList>
            <person name="Ali S."/>
            <person name="Shao J."/>
            <person name="Larry D.J."/>
            <person name="Kronmiller B."/>
            <person name="Shen D."/>
            <person name="Strem M.D."/>
            <person name="Melnick R.L."/>
            <person name="Guiltinan M.J."/>
            <person name="Tyler B.M."/>
            <person name="Meinhardt L.W."/>
            <person name="Bailey B.A."/>
        </authorList>
    </citation>
    <scope>NUCLEOTIDE SEQUENCE [LARGE SCALE GENOMIC DNA]</scope>
    <source>
        <strain evidence="3">zdho120</strain>
    </source>
</reference>
<proteinExistence type="predicted"/>
<dbReference type="GO" id="GO:0015074">
    <property type="term" value="P:DNA integration"/>
    <property type="evidence" value="ECO:0007669"/>
    <property type="project" value="InterPro"/>
</dbReference>
<evidence type="ECO:0000313" key="3">
    <source>
        <dbReference type="Proteomes" id="UP000198211"/>
    </source>
</evidence>
<dbReference type="AlphaFoldDB" id="A0A225WSP6"/>
<organism evidence="2 3">
    <name type="scientific">Phytophthora megakarya</name>
    <dbReference type="NCBI Taxonomy" id="4795"/>
    <lineage>
        <taxon>Eukaryota</taxon>
        <taxon>Sar</taxon>
        <taxon>Stramenopiles</taxon>
        <taxon>Oomycota</taxon>
        <taxon>Peronosporomycetes</taxon>
        <taxon>Peronosporales</taxon>
        <taxon>Peronosporaceae</taxon>
        <taxon>Phytophthora</taxon>
    </lineage>
</organism>
<dbReference type="PROSITE" id="PS50994">
    <property type="entry name" value="INTEGRASE"/>
    <property type="match status" value="1"/>
</dbReference>
<keyword evidence="3" id="KW-1185">Reference proteome</keyword>
<dbReference type="EMBL" id="NBNE01000305">
    <property type="protein sequence ID" value="OWZ20622.1"/>
    <property type="molecule type" value="Genomic_DNA"/>
</dbReference>
<protein>
    <recommendedName>
        <fullName evidence="1">Integrase catalytic domain-containing protein</fullName>
    </recommendedName>
</protein>
<dbReference type="InterPro" id="IPR050951">
    <property type="entry name" value="Retrovirus_Pol_polyprotein"/>
</dbReference>
<dbReference type="Proteomes" id="UP000198211">
    <property type="component" value="Unassembled WGS sequence"/>
</dbReference>
<dbReference type="GO" id="GO:0003676">
    <property type="term" value="F:nucleic acid binding"/>
    <property type="evidence" value="ECO:0007669"/>
    <property type="project" value="InterPro"/>
</dbReference>
<dbReference type="SUPFAM" id="SSF53098">
    <property type="entry name" value="Ribonuclease H-like"/>
    <property type="match status" value="1"/>
</dbReference>
<evidence type="ECO:0000259" key="1">
    <source>
        <dbReference type="PROSITE" id="PS50994"/>
    </source>
</evidence>
<dbReference type="InterPro" id="IPR012337">
    <property type="entry name" value="RNaseH-like_sf"/>
</dbReference>
<dbReference type="PANTHER" id="PTHR37984:SF5">
    <property type="entry name" value="PROTEIN NYNRIN-LIKE"/>
    <property type="match status" value="1"/>
</dbReference>
<evidence type="ECO:0000313" key="2">
    <source>
        <dbReference type="EMBL" id="OWZ20622.1"/>
    </source>
</evidence>
<dbReference type="InterPro" id="IPR036397">
    <property type="entry name" value="RNaseH_sf"/>
</dbReference>
<dbReference type="PANTHER" id="PTHR37984">
    <property type="entry name" value="PROTEIN CBG26694"/>
    <property type="match status" value="1"/>
</dbReference>
<comment type="caution">
    <text evidence="2">The sequence shown here is derived from an EMBL/GenBank/DDBJ whole genome shotgun (WGS) entry which is preliminary data.</text>
</comment>
<dbReference type="InterPro" id="IPR001584">
    <property type="entry name" value="Integrase_cat-core"/>
</dbReference>
<dbReference type="OrthoDB" id="413122at2759"/>
<gene>
    <name evidence="2" type="ORF">PHMEG_0004934</name>
</gene>
<sequence>MDYLYIGKYNDTSDYIPVLKDDYSHFCELIPDLNADALTAAKSILHWNMRFGPAKVLISDTATHFKNELLTELCRYTQTQQDFTVAYCPWINGSVERINRDILQVLRVMVLESRLRQEQWADLLPLVQANLNQTAVQILANMSPIEVFTGLERSSPLRSIVVTRELGDEQVVNLDELLITL</sequence>